<reference evidence="2 3" key="1">
    <citation type="submission" date="2019-03" db="EMBL/GenBank/DDBJ databases">
        <title>Genomic Encyclopedia of Type Strains, Phase IV (KMG-IV): sequencing the most valuable type-strain genomes for metagenomic binning, comparative biology and taxonomic classification.</title>
        <authorList>
            <person name="Goeker M."/>
        </authorList>
    </citation>
    <scope>NUCLEOTIDE SEQUENCE [LARGE SCALE GENOMIC DNA]</scope>
    <source>
        <strain evidence="2 3">DSM 11901</strain>
    </source>
</reference>
<organism evidence="2 3">
    <name type="scientific">Aquabacterium commune</name>
    <dbReference type="NCBI Taxonomy" id="70586"/>
    <lineage>
        <taxon>Bacteria</taxon>
        <taxon>Pseudomonadati</taxon>
        <taxon>Pseudomonadota</taxon>
        <taxon>Betaproteobacteria</taxon>
        <taxon>Burkholderiales</taxon>
        <taxon>Aquabacterium</taxon>
    </lineage>
</organism>
<name>A0A4R6RNN4_9BURK</name>
<evidence type="ECO:0000313" key="2">
    <source>
        <dbReference type="EMBL" id="TDP88224.1"/>
    </source>
</evidence>
<evidence type="ECO:0000256" key="1">
    <source>
        <dbReference type="SAM" id="MobiDB-lite"/>
    </source>
</evidence>
<feature type="compositionally biased region" description="Low complexity" evidence="1">
    <location>
        <begin position="167"/>
        <end position="211"/>
    </location>
</feature>
<dbReference type="AlphaFoldDB" id="A0A4R6RNN4"/>
<dbReference type="Gene3D" id="1.25.40.10">
    <property type="entry name" value="Tetratricopeptide repeat domain"/>
    <property type="match status" value="1"/>
</dbReference>
<dbReference type="Proteomes" id="UP000294593">
    <property type="component" value="Unassembled WGS sequence"/>
</dbReference>
<feature type="region of interest" description="Disordered" evidence="1">
    <location>
        <begin position="167"/>
        <end position="230"/>
    </location>
</feature>
<keyword evidence="3" id="KW-1185">Reference proteome</keyword>
<dbReference type="InterPro" id="IPR011990">
    <property type="entry name" value="TPR-like_helical_dom_sf"/>
</dbReference>
<evidence type="ECO:0000313" key="3">
    <source>
        <dbReference type="Proteomes" id="UP000294593"/>
    </source>
</evidence>
<accession>A0A4R6RNN4</accession>
<protein>
    <submittedName>
        <fullName evidence="2">Uncharacterized protein</fullName>
    </submittedName>
</protein>
<proteinExistence type="predicted"/>
<dbReference type="RefSeq" id="WP_133605861.1">
    <property type="nucleotide sequence ID" value="NZ_SNXW01000001.1"/>
</dbReference>
<comment type="caution">
    <text evidence="2">The sequence shown here is derived from an EMBL/GenBank/DDBJ whole genome shotgun (WGS) entry which is preliminary data.</text>
</comment>
<sequence length="230" mass="23431">MALLASAAAVTVLAGCGSMSGKSGVTDKLALQEKVDERMAAADKALKQGQTDQALAQLDSAIQVDPAAKQPWLKKAQIHFEARQYGLAITEAQEVLQRDVRDLTAQSILAVSGLRVSAQALEQLRKVNEVNGSTRSEAESVARIIHEALGEPILLSAPAASAPAQASAPAAGPVAGNGRARGAVVRPRPAAPVSQAPGAVPAAAPVAAPRPTQAPSPVPSARTNPFGALQ</sequence>
<dbReference type="SUPFAM" id="SSF48452">
    <property type="entry name" value="TPR-like"/>
    <property type="match status" value="1"/>
</dbReference>
<gene>
    <name evidence="2" type="ORF">EV672_101369</name>
</gene>
<dbReference type="EMBL" id="SNXW01000001">
    <property type="protein sequence ID" value="TDP88224.1"/>
    <property type="molecule type" value="Genomic_DNA"/>
</dbReference>
<dbReference type="OrthoDB" id="6005230at2"/>